<reference evidence="1" key="1">
    <citation type="submission" date="2022-10" db="EMBL/GenBank/DDBJ databases">
        <title>Culturing micro-colonial fungi from biological soil crusts in the Mojave desert and describing Neophaeococcomyces mojavensis, and introducing the new genera and species Taxawa tesnikishii.</title>
        <authorList>
            <person name="Kurbessoian T."/>
            <person name="Stajich J.E."/>
        </authorList>
    </citation>
    <scope>NUCLEOTIDE SEQUENCE</scope>
    <source>
        <strain evidence="1">TK_1</strain>
    </source>
</reference>
<name>A0ABQ9NLQ7_9PEZI</name>
<evidence type="ECO:0000313" key="2">
    <source>
        <dbReference type="Proteomes" id="UP001172684"/>
    </source>
</evidence>
<evidence type="ECO:0000313" key="1">
    <source>
        <dbReference type="EMBL" id="KAJ9661234.1"/>
    </source>
</evidence>
<comment type="caution">
    <text evidence="1">The sequence shown here is derived from an EMBL/GenBank/DDBJ whole genome shotgun (WGS) entry which is preliminary data.</text>
</comment>
<proteinExistence type="predicted"/>
<sequence>MANSGKRPHLNKDEAHLMYGYVAPVPKLLMALRKAVFADTCWMIVKKALGHKFPEELLLMGHEELASMDHTLKHWRSAYIFVDIFNEELPLDHARSLKYKCLRSAMRKKVVALKEKEGIKMLTLRDLVDRPGAAQTTRRPDLQSDVFLTTMLHTNLHAPRTRIDLYDSRTTHLDTIPTNDIRDVILRCSSDRHVPLVKHLLNQVDKHNLCDPFQGWSRGGKHTVASMLGLGELFKGWHGDTSCCWDTDLGFDSSAPQFLVLMVDLGN</sequence>
<organism evidence="1 2">
    <name type="scientific">Coniosporium apollinis</name>
    <dbReference type="NCBI Taxonomy" id="61459"/>
    <lineage>
        <taxon>Eukaryota</taxon>
        <taxon>Fungi</taxon>
        <taxon>Dikarya</taxon>
        <taxon>Ascomycota</taxon>
        <taxon>Pezizomycotina</taxon>
        <taxon>Dothideomycetes</taxon>
        <taxon>Dothideomycetes incertae sedis</taxon>
        <taxon>Coniosporium</taxon>
    </lineage>
</organism>
<dbReference type="EMBL" id="JAPDRL010000059">
    <property type="protein sequence ID" value="KAJ9661234.1"/>
    <property type="molecule type" value="Genomic_DNA"/>
</dbReference>
<protein>
    <submittedName>
        <fullName evidence="1">Uncharacterized protein</fullName>
    </submittedName>
</protein>
<gene>
    <name evidence="1" type="ORF">H2201_006593</name>
</gene>
<keyword evidence="2" id="KW-1185">Reference proteome</keyword>
<dbReference type="Proteomes" id="UP001172684">
    <property type="component" value="Unassembled WGS sequence"/>
</dbReference>
<accession>A0ABQ9NLQ7</accession>